<gene>
    <name evidence="3" type="ORF">FA09DRAFT_249346</name>
</gene>
<dbReference type="Proteomes" id="UP000245946">
    <property type="component" value="Unassembled WGS sequence"/>
</dbReference>
<dbReference type="InterPro" id="IPR015943">
    <property type="entry name" value="WD40/YVTN_repeat-like_dom_sf"/>
</dbReference>
<organism evidence="3 4">
    <name type="scientific">Tilletiopsis washingtonensis</name>
    <dbReference type="NCBI Taxonomy" id="58919"/>
    <lineage>
        <taxon>Eukaryota</taxon>
        <taxon>Fungi</taxon>
        <taxon>Dikarya</taxon>
        <taxon>Basidiomycota</taxon>
        <taxon>Ustilaginomycotina</taxon>
        <taxon>Exobasidiomycetes</taxon>
        <taxon>Entylomatales</taxon>
        <taxon>Entylomatales incertae sedis</taxon>
        <taxon>Tilletiopsis</taxon>
    </lineage>
</organism>
<proteinExistence type="predicted"/>
<dbReference type="GO" id="GO:0006887">
    <property type="term" value="P:exocytosis"/>
    <property type="evidence" value="ECO:0007669"/>
    <property type="project" value="TreeGrafter"/>
</dbReference>
<feature type="domain" description="Lethal giant larvae (Lgl)-like C-terminal" evidence="2">
    <location>
        <begin position="1067"/>
        <end position="1200"/>
    </location>
</feature>
<dbReference type="GeneID" id="37267233"/>
<feature type="compositionally biased region" description="Basic and acidic residues" evidence="1">
    <location>
        <begin position="735"/>
        <end position="744"/>
    </location>
</feature>
<feature type="compositionally biased region" description="Low complexity" evidence="1">
    <location>
        <begin position="1230"/>
        <end position="1242"/>
    </location>
</feature>
<dbReference type="SUPFAM" id="SSF50978">
    <property type="entry name" value="WD40 repeat-like"/>
    <property type="match status" value="1"/>
</dbReference>
<name>A0A316ZEI7_9BASI</name>
<dbReference type="InterPro" id="IPR013905">
    <property type="entry name" value="Lgl_C_dom"/>
</dbReference>
<dbReference type="RefSeq" id="XP_025599004.1">
    <property type="nucleotide sequence ID" value="XM_025739687.1"/>
</dbReference>
<evidence type="ECO:0000256" key="1">
    <source>
        <dbReference type="SAM" id="MobiDB-lite"/>
    </source>
</evidence>
<dbReference type="GO" id="GO:0006893">
    <property type="term" value="P:Golgi to plasma membrane transport"/>
    <property type="evidence" value="ECO:0007669"/>
    <property type="project" value="TreeGrafter"/>
</dbReference>
<sequence>MPPSWLRLPTRIPPELESADWSCSLASSSSAASFSDAWLASLALPAAVSAFAYEPVLGYLALGTASGSLHLFGRTLSLEWALRPAAAIRHLAWRAGSGMLVVADVKDNLAIFDVSRSDAALSATKGQGGTAGLAPVFSGATLHADTPLRIAAHSARNGITCVEVQPGHAHVLLGLRDGTVDAYDLERAVVSPYRIPNLWWEEEEILRKSGVPDAPSRRHVPMIIDIKTHPLDMSRLLLAYEGGACLLDLKTRSVLRSFQLRLLPGAPGAGGAADDVLWTERASAATCVAWRSCGSVFAMGHADGVVSFWSADDGDKPLMVRTLDALDVERPQAPPAAEAPQRRFTREPIFKLAWSSFPAATWRDMASSAMQDSASSSSAASASSANASKGTILTVLGGGILDVEPAGLANWHFPPYSAPLSLWASKAPDAVAKQRAALRKSLTSDFETRLPTCGVCEDFLLLPRSSPHYGGTHDPTSILTLVGADERLPPLAGTSRGMQAFSFPPSPHAQAKPRTLPLALSLAGSGAVLGARLFNVSAHAYRRLLGAEGAARDGSVAAELAEAASAGEGTELPLRGGAAHPRTENGLSPELLARGSDDYRLMLTWHHDGTVRFADVSAHLLLVGRVVEDASAQGGSAATVPPAEPVLQQPFPRALPHLTISVRTLVLDSNDGGTFARLRSNVSRLGIVDVALAPDALELAVVLAGGAVLHFRFDFARASHTEALRSEVAREVAQDEAAAREMAEPRSPSLRSPGTTHLDDAMSAAMRELGTGPPEPTARPLCTASQTLPSSGSRGALAAPPPRPRRDARRLMQPHTRESSAESGPSATAAVTGAMVRQVEPLGHFADWQTDGFKPTLMLDLVRGGVTATAVSDIGFLAVACGAALAVLDLRSAAIVYREGFGDASDTPQAPQGQRESRDFRKMQEEEGSGVITRMTITIARSADDPLLAPRLVVLRHGAVSVRTFVNLPTGWACLRTGVAATEELTAPVSLAVLDAKGIECSALPTDLRAALREQERPDEEDVARHESHLLLAAGGSHVVLRVGLTGARLAKADVGEPILQAQVVERHNERVCAVITPTSTRILSLPHLEPVARLHNKPRREASAAAQAPLSVSLLRTGDVLEVASSSDVRLSTLFGGLPRPAPPAIDLFDPKMAAAMPSHPGAVSAAVKGVTSWLSGKSSALDAGAQLDDLLAGPQRPARALKLPEPKHVQQALARELKSAEAEAAAQQAAASAAASSSRSPLREAESARVARQTGEAKGQAQANLAAAKERGEYMTSLEESLGSLEKGASKWLADTKQLAFKTSAKGQLSRFGL</sequence>
<evidence type="ECO:0000313" key="3">
    <source>
        <dbReference type="EMBL" id="PWN98725.1"/>
    </source>
</evidence>
<dbReference type="Pfam" id="PF08596">
    <property type="entry name" value="Lgl_C"/>
    <property type="match status" value="2"/>
</dbReference>
<dbReference type="GO" id="GO:0005886">
    <property type="term" value="C:plasma membrane"/>
    <property type="evidence" value="ECO:0007669"/>
    <property type="project" value="TreeGrafter"/>
</dbReference>
<feature type="region of interest" description="Disordered" evidence="1">
    <location>
        <begin position="1230"/>
        <end position="1267"/>
    </location>
</feature>
<dbReference type="GO" id="GO:0005737">
    <property type="term" value="C:cytoplasm"/>
    <property type="evidence" value="ECO:0007669"/>
    <property type="project" value="TreeGrafter"/>
</dbReference>
<protein>
    <recommendedName>
        <fullName evidence="2">Lethal giant larvae (Lgl)-like C-terminal domain-containing protein</fullName>
    </recommendedName>
</protein>
<feature type="domain" description="Lethal giant larvae (Lgl)-like C-terminal" evidence="2">
    <location>
        <begin position="850"/>
        <end position="952"/>
    </location>
</feature>
<feature type="region of interest" description="Disordered" evidence="1">
    <location>
        <begin position="735"/>
        <end position="830"/>
    </location>
</feature>
<feature type="region of interest" description="Disordered" evidence="1">
    <location>
        <begin position="903"/>
        <end position="925"/>
    </location>
</feature>
<keyword evidence="4" id="KW-1185">Reference proteome</keyword>
<dbReference type="Gene3D" id="2.130.10.10">
    <property type="entry name" value="YVTN repeat-like/Quinoprotein amine dehydrogenase"/>
    <property type="match status" value="2"/>
</dbReference>
<evidence type="ECO:0000259" key="2">
    <source>
        <dbReference type="Pfam" id="PF08596"/>
    </source>
</evidence>
<dbReference type="PANTHER" id="PTHR10241">
    <property type="entry name" value="LETHAL 2 GIANT LARVAE PROTEIN"/>
    <property type="match status" value="1"/>
</dbReference>
<dbReference type="GO" id="GO:0045159">
    <property type="term" value="F:myosin II binding"/>
    <property type="evidence" value="ECO:0007669"/>
    <property type="project" value="TreeGrafter"/>
</dbReference>
<dbReference type="InterPro" id="IPR036322">
    <property type="entry name" value="WD40_repeat_dom_sf"/>
</dbReference>
<accession>A0A316ZEI7</accession>
<evidence type="ECO:0000313" key="4">
    <source>
        <dbReference type="Proteomes" id="UP000245946"/>
    </source>
</evidence>
<feature type="region of interest" description="Disordered" evidence="1">
    <location>
        <begin position="564"/>
        <end position="590"/>
    </location>
</feature>
<dbReference type="OrthoDB" id="19944at2759"/>
<dbReference type="EMBL" id="KZ819290">
    <property type="protein sequence ID" value="PWN98725.1"/>
    <property type="molecule type" value="Genomic_DNA"/>
</dbReference>
<dbReference type="GO" id="GO:0005096">
    <property type="term" value="F:GTPase activator activity"/>
    <property type="evidence" value="ECO:0007669"/>
    <property type="project" value="TreeGrafter"/>
</dbReference>
<feature type="compositionally biased region" description="Low complexity" evidence="1">
    <location>
        <begin position="788"/>
        <end position="798"/>
    </location>
</feature>
<reference evidence="3 4" key="1">
    <citation type="journal article" date="2018" name="Mol. Biol. Evol.">
        <title>Broad Genomic Sampling Reveals a Smut Pathogenic Ancestry of the Fungal Clade Ustilaginomycotina.</title>
        <authorList>
            <person name="Kijpornyongpan T."/>
            <person name="Mondo S.J."/>
            <person name="Barry K."/>
            <person name="Sandor L."/>
            <person name="Lee J."/>
            <person name="Lipzen A."/>
            <person name="Pangilinan J."/>
            <person name="LaButti K."/>
            <person name="Hainaut M."/>
            <person name="Henrissat B."/>
            <person name="Grigoriev I.V."/>
            <person name="Spatafora J.W."/>
            <person name="Aime M.C."/>
        </authorList>
    </citation>
    <scope>NUCLEOTIDE SEQUENCE [LARGE SCALE GENOMIC DNA]</scope>
    <source>
        <strain evidence="3 4">MCA 4186</strain>
    </source>
</reference>
<feature type="compositionally biased region" description="Basic and acidic residues" evidence="1">
    <location>
        <begin position="915"/>
        <end position="925"/>
    </location>
</feature>
<dbReference type="GO" id="GO:0019905">
    <property type="term" value="F:syntaxin binding"/>
    <property type="evidence" value="ECO:0007669"/>
    <property type="project" value="TreeGrafter"/>
</dbReference>
<dbReference type="STRING" id="58919.A0A316ZEI7"/>
<dbReference type="PANTHER" id="PTHR10241:SF25">
    <property type="entry name" value="TOMOSYN, ISOFORM C"/>
    <property type="match status" value="1"/>
</dbReference>